<evidence type="ECO:0000256" key="6">
    <source>
        <dbReference type="SAM" id="Phobius"/>
    </source>
</evidence>
<dbReference type="Pfam" id="PF04277">
    <property type="entry name" value="OAD_gamma"/>
    <property type="match status" value="1"/>
</dbReference>
<name>A0A7C8HDL6_9FIRM</name>
<evidence type="ECO:0000313" key="7">
    <source>
        <dbReference type="EMBL" id="KAE9629844.1"/>
    </source>
</evidence>
<comment type="caution">
    <text evidence="7">The sequence shown here is derived from an EMBL/GenBank/DDBJ whole genome shotgun (WGS) entry which is preliminary data.</text>
</comment>
<dbReference type="NCBIfam" id="TIGR01195">
    <property type="entry name" value="oadG_fam"/>
    <property type="match status" value="1"/>
</dbReference>
<dbReference type="Proteomes" id="UP000483018">
    <property type="component" value="Unassembled WGS sequence"/>
</dbReference>
<evidence type="ECO:0000256" key="5">
    <source>
        <dbReference type="ARBA" id="ARBA00023136"/>
    </source>
</evidence>
<dbReference type="EMBL" id="WSLF01000016">
    <property type="protein sequence ID" value="KAE9629844.1"/>
    <property type="molecule type" value="Genomic_DNA"/>
</dbReference>
<evidence type="ECO:0000313" key="8">
    <source>
        <dbReference type="Proteomes" id="UP000483018"/>
    </source>
</evidence>
<evidence type="ECO:0000256" key="2">
    <source>
        <dbReference type="ARBA" id="ARBA00022475"/>
    </source>
</evidence>
<reference evidence="7 8" key="1">
    <citation type="submission" date="2019-12" db="EMBL/GenBank/DDBJ databases">
        <title>Defluviitalea raffinosedens, isolated from a biogas fermenter, genome sequencing and characterization.</title>
        <authorList>
            <person name="Rettenmaier R."/>
            <person name="Schneider M."/>
            <person name="Neuhaus K."/>
            <person name="Liebl W."/>
            <person name="Zverlov V."/>
        </authorList>
    </citation>
    <scope>NUCLEOTIDE SEQUENCE [LARGE SCALE GENOMIC DNA]</scope>
    <source>
        <strain evidence="7 8">249c-K6</strain>
    </source>
</reference>
<dbReference type="AlphaFoldDB" id="A0A7C8HDL6"/>
<evidence type="ECO:0000256" key="3">
    <source>
        <dbReference type="ARBA" id="ARBA00022692"/>
    </source>
</evidence>
<organism evidence="7 8">
    <name type="scientific">Defluviitalea raffinosedens</name>
    <dbReference type="NCBI Taxonomy" id="1450156"/>
    <lineage>
        <taxon>Bacteria</taxon>
        <taxon>Bacillati</taxon>
        <taxon>Bacillota</taxon>
        <taxon>Clostridia</taxon>
        <taxon>Lachnospirales</taxon>
        <taxon>Defluviitaleaceae</taxon>
        <taxon>Defluviitalea</taxon>
    </lineage>
</organism>
<feature type="transmembrane region" description="Helical" evidence="6">
    <location>
        <begin position="6"/>
        <end position="32"/>
    </location>
</feature>
<evidence type="ECO:0000256" key="4">
    <source>
        <dbReference type="ARBA" id="ARBA00022989"/>
    </source>
</evidence>
<protein>
    <submittedName>
        <fullName evidence="7">Sodium pump decarboxylase subunit gamma</fullName>
    </submittedName>
</protein>
<accession>A0A7C8HDL6</accession>
<proteinExistence type="predicted"/>
<sequence length="122" mass="13411">MEEFIHGLMVTVIGMGVTFLALIALSFILDLFRVLAEGPSSKKVEAPKQEATVIEETAVKEEASEEIIEQDDLELIAVITAAIAASLETSTDQLRVRSFRRINSNGSAWNKAGRMNQVQNTF</sequence>
<keyword evidence="2" id="KW-1003">Cell membrane</keyword>
<evidence type="ECO:0000256" key="1">
    <source>
        <dbReference type="ARBA" id="ARBA00004236"/>
    </source>
</evidence>
<dbReference type="GO" id="GO:0015081">
    <property type="term" value="F:sodium ion transmembrane transporter activity"/>
    <property type="evidence" value="ECO:0007669"/>
    <property type="project" value="InterPro"/>
</dbReference>
<keyword evidence="4 6" id="KW-1133">Transmembrane helix</keyword>
<dbReference type="InterPro" id="IPR005899">
    <property type="entry name" value="Na_pump_deCOase"/>
</dbReference>
<keyword evidence="3 6" id="KW-0812">Transmembrane</keyword>
<keyword evidence="8" id="KW-1185">Reference proteome</keyword>
<keyword evidence="5 6" id="KW-0472">Membrane</keyword>
<dbReference type="GO" id="GO:0005886">
    <property type="term" value="C:plasma membrane"/>
    <property type="evidence" value="ECO:0007669"/>
    <property type="project" value="UniProtKB-SubCell"/>
</dbReference>
<dbReference type="OrthoDB" id="1954652at2"/>
<dbReference type="GO" id="GO:0036376">
    <property type="term" value="P:sodium ion export across plasma membrane"/>
    <property type="evidence" value="ECO:0007669"/>
    <property type="project" value="InterPro"/>
</dbReference>
<dbReference type="RefSeq" id="WP_158741577.1">
    <property type="nucleotide sequence ID" value="NZ_JAFBEP010000018.1"/>
</dbReference>
<gene>
    <name evidence="7" type="ORF">GND95_12985</name>
</gene>
<comment type="subcellular location">
    <subcellularLocation>
        <location evidence="1">Cell membrane</location>
    </subcellularLocation>
</comment>